<name>A0A4Q7ZRC2_9ACTN</name>
<protein>
    <submittedName>
        <fullName evidence="2">SMI1/KNR4 family protein SUKH-1</fullName>
    </submittedName>
</protein>
<feature type="domain" description="Knr4/Smi1-like" evidence="1">
    <location>
        <begin position="24"/>
        <end position="146"/>
    </location>
</feature>
<evidence type="ECO:0000259" key="1">
    <source>
        <dbReference type="Pfam" id="PF09346"/>
    </source>
</evidence>
<dbReference type="InterPro" id="IPR018958">
    <property type="entry name" value="Knr4/Smi1-like_dom"/>
</dbReference>
<dbReference type="AlphaFoldDB" id="A0A4Q7ZRC2"/>
<dbReference type="RefSeq" id="WP_165449602.1">
    <property type="nucleotide sequence ID" value="NZ_SHKY01000001.1"/>
</dbReference>
<dbReference type="SUPFAM" id="SSF160631">
    <property type="entry name" value="SMI1/KNR4-like"/>
    <property type="match status" value="1"/>
</dbReference>
<dbReference type="Proteomes" id="UP000292564">
    <property type="component" value="Unassembled WGS sequence"/>
</dbReference>
<reference evidence="2 3" key="1">
    <citation type="submission" date="2019-02" db="EMBL/GenBank/DDBJ databases">
        <title>Sequencing the genomes of 1000 actinobacteria strains.</title>
        <authorList>
            <person name="Klenk H.-P."/>
        </authorList>
    </citation>
    <scope>NUCLEOTIDE SEQUENCE [LARGE SCALE GENOMIC DNA]</scope>
    <source>
        <strain evidence="2 3">DSM 45162</strain>
    </source>
</reference>
<dbReference type="EMBL" id="SHKY01000001">
    <property type="protein sequence ID" value="RZU53364.1"/>
    <property type="molecule type" value="Genomic_DNA"/>
</dbReference>
<sequence>MELRYHQRAVALDGVEPVVSAEADALLDRLEARHGVTLPAAVREWYRLEGAVEMLRRRANGDHPYKVEDLGNIEVYHFDSEELEEEEERTYDPVADGLLPVMVENQGVWYWAVRLDGSDDPEVVAAMDEVAPHSEWQPFASSFSDFALIRVWDDPGDAGCRLSGRSRGLEPDELAGMGAALERLPDTFKHMKRFEGRDGRQRIQLVDLGSDKWSLELLWAETEELLAELVTTVVARTGVTVDDLRPVYNDPVGARVLAALRTQASDICG</sequence>
<gene>
    <name evidence="2" type="ORF">EV385_5285</name>
</gene>
<dbReference type="Pfam" id="PF09346">
    <property type="entry name" value="SMI1_KNR4"/>
    <property type="match status" value="1"/>
</dbReference>
<proteinExistence type="predicted"/>
<organism evidence="2 3">
    <name type="scientific">Krasilnikovia cinnamomea</name>
    <dbReference type="NCBI Taxonomy" id="349313"/>
    <lineage>
        <taxon>Bacteria</taxon>
        <taxon>Bacillati</taxon>
        <taxon>Actinomycetota</taxon>
        <taxon>Actinomycetes</taxon>
        <taxon>Micromonosporales</taxon>
        <taxon>Micromonosporaceae</taxon>
        <taxon>Krasilnikovia</taxon>
    </lineage>
</organism>
<comment type="caution">
    <text evidence="2">The sequence shown here is derived from an EMBL/GenBank/DDBJ whole genome shotgun (WGS) entry which is preliminary data.</text>
</comment>
<evidence type="ECO:0000313" key="2">
    <source>
        <dbReference type="EMBL" id="RZU53364.1"/>
    </source>
</evidence>
<dbReference type="InterPro" id="IPR037883">
    <property type="entry name" value="Knr4/Smi1-like_sf"/>
</dbReference>
<accession>A0A4Q7ZRC2</accession>
<evidence type="ECO:0000313" key="3">
    <source>
        <dbReference type="Proteomes" id="UP000292564"/>
    </source>
</evidence>
<keyword evidence="3" id="KW-1185">Reference proteome</keyword>